<accession>A0A4Q5KLD9</accession>
<keyword evidence="4 9" id="KW-0456">Lyase</keyword>
<evidence type="ECO:0000256" key="7">
    <source>
        <dbReference type="ARBA" id="ARBA00040167"/>
    </source>
</evidence>
<evidence type="ECO:0000256" key="3">
    <source>
        <dbReference type="ARBA" id="ARBA00013109"/>
    </source>
</evidence>
<sequence length="256" mass="28646">MTILVTRPEQESQALCDALNQLGHPAISHPLLTIHPGKELSQLPELFSPLSDGDFLIAVSQHAVEHTQDYLQYHQIEWKKGLNYLAVGQKSAQHLRTYISDTVHFPTPSDSEHLLALPVLNRVAGKKVLILRGNGGRDLIYQALEALGAEVNYCEAYQRKMTPFDGKLNAKKWQSQNINTIIITSGEQLAFFTSQFAGTDLDWVLHCRLLVPSERINQLGQQLGYQHIETVGGASNSDLLHYISEHHHDGISNDKK</sequence>
<dbReference type="InterPro" id="IPR036108">
    <property type="entry name" value="4pyrrol_syn_uPrphyn_synt_sf"/>
</dbReference>
<dbReference type="Pfam" id="PF02602">
    <property type="entry name" value="HEM4"/>
    <property type="match status" value="1"/>
</dbReference>
<evidence type="ECO:0000313" key="11">
    <source>
        <dbReference type="EMBL" id="RYU46146.1"/>
    </source>
</evidence>
<comment type="catalytic activity">
    <reaction evidence="8 9">
        <text>hydroxymethylbilane = uroporphyrinogen III + H2O</text>
        <dbReference type="Rhea" id="RHEA:18965"/>
        <dbReference type="ChEBI" id="CHEBI:15377"/>
        <dbReference type="ChEBI" id="CHEBI:57308"/>
        <dbReference type="ChEBI" id="CHEBI:57845"/>
        <dbReference type="EC" id="4.2.1.75"/>
    </reaction>
</comment>
<evidence type="ECO:0000313" key="12">
    <source>
        <dbReference type="Proteomes" id="UP000293465"/>
    </source>
</evidence>
<dbReference type="GO" id="GO:0006780">
    <property type="term" value="P:uroporphyrinogen III biosynthetic process"/>
    <property type="evidence" value="ECO:0007669"/>
    <property type="project" value="UniProtKB-UniRule"/>
</dbReference>
<dbReference type="EC" id="4.2.1.75" evidence="3 9"/>
<evidence type="ECO:0000256" key="1">
    <source>
        <dbReference type="ARBA" id="ARBA00004772"/>
    </source>
</evidence>
<dbReference type="EMBL" id="SEZJ01000008">
    <property type="protein sequence ID" value="RYU46146.1"/>
    <property type="molecule type" value="Genomic_DNA"/>
</dbReference>
<evidence type="ECO:0000259" key="10">
    <source>
        <dbReference type="Pfam" id="PF02602"/>
    </source>
</evidence>
<evidence type="ECO:0000256" key="2">
    <source>
        <dbReference type="ARBA" id="ARBA00008133"/>
    </source>
</evidence>
<dbReference type="Proteomes" id="UP000293465">
    <property type="component" value="Unassembled WGS sequence"/>
</dbReference>
<dbReference type="OrthoDB" id="9787650at2"/>
<evidence type="ECO:0000256" key="4">
    <source>
        <dbReference type="ARBA" id="ARBA00023239"/>
    </source>
</evidence>
<dbReference type="PANTHER" id="PTHR38042">
    <property type="entry name" value="UROPORPHYRINOGEN-III SYNTHASE, CHLOROPLASTIC"/>
    <property type="match status" value="1"/>
</dbReference>
<dbReference type="SUPFAM" id="SSF69618">
    <property type="entry name" value="HemD-like"/>
    <property type="match status" value="1"/>
</dbReference>
<comment type="function">
    <text evidence="6 9">Catalyzes cyclization of the linear tetrapyrrole, hydroxymethylbilane, to the macrocyclic uroporphyrinogen III.</text>
</comment>
<dbReference type="UniPathway" id="UPA00251">
    <property type="reaction ID" value="UER00320"/>
</dbReference>
<dbReference type="CDD" id="cd06578">
    <property type="entry name" value="HemD"/>
    <property type="match status" value="1"/>
</dbReference>
<evidence type="ECO:0000256" key="5">
    <source>
        <dbReference type="ARBA" id="ARBA00023244"/>
    </source>
</evidence>
<dbReference type="AlphaFoldDB" id="A0A4Q5KLD9"/>
<gene>
    <name evidence="11" type="ORF">ERW49_10780</name>
</gene>
<comment type="similarity">
    <text evidence="2 9">Belongs to the uroporphyrinogen-III synthase family.</text>
</comment>
<feature type="domain" description="Tetrapyrrole biosynthesis uroporphyrinogen III synthase" evidence="10">
    <location>
        <begin position="17"/>
        <end position="227"/>
    </location>
</feature>
<dbReference type="GeneID" id="56275538"/>
<proteinExistence type="inferred from homology"/>
<dbReference type="GO" id="GO:0006782">
    <property type="term" value="P:protoporphyrinogen IX biosynthetic process"/>
    <property type="evidence" value="ECO:0007669"/>
    <property type="project" value="UniProtKB-UniRule"/>
</dbReference>
<keyword evidence="5 9" id="KW-0627">Porphyrin biosynthesis</keyword>
<dbReference type="InterPro" id="IPR003754">
    <property type="entry name" value="4pyrrol_synth_uPrphyn_synth"/>
</dbReference>
<protein>
    <recommendedName>
        <fullName evidence="7 9">Uroporphyrinogen-III synthase</fullName>
        <ecNumber evidence="3 9">4.2.1.75</ecNumber>
    </recommendedName>
</protein>
<organism evidence="11 12">
    <name type="scientific">Aliivibrio finisterrensis</name>
    <dbReference type="NCBI Taxonomy" id="511998"/>
    <lineage>
        <taxon>Bacteria</taxon>
        <taxon>Pseudomonadati</taxon>
        <taxon>Pseudomonadota</taxon>
        <taxon>Gammaproteobacteria</taxon>
        <taxon>Vibrionales</taxon>
        <taxon>Vibrionaceae</taxon>
        <taxon>Aliivibrio</taxon>
    </lineage>
</organism>
<dbReference type="PANTHER" id="PTHR38042:SF1">
    <property type="entry name" value="UROPORPHYRINOGEN-III SYNTHASE, CHLOROPLASTIC"/>
    <property type="match status" value="1"/>
</dbReference>
<name>A0A4Q5KLD9_9GAMM</name>
<evidence type="ECO:0000256" key="6">
    <source>
        <dbReference type="ARBA" id="ARBA00037589"/>
    </source>
</evidence>
<dbReference type="GO" id="GO:0004852">
    <property type="term" value="F:uroporphyrinogen-III synthase activity"/>
    <property type="evidence" value="ECO:0007669"/>
    <property type="project" value="UniProtKB-UniRule"/>
</dbReference>
<dbReference type="InterPro" id="IPR039793">
    <property type="entry name" value="UROS/Hem4"/>
</dbReference>
<evidence type="ECO:0000256" key="9">
    <source>
        <dbReference type="RuleBase" id="RU366031"/>
    </source>
</evidence>
<reference evidence="11 12" key="1">
    <citation type="submission" date="2019-02" db="EMBL/GenBank/DDBJ databases">
        <title>Genome sequences of Aliivibrio finisterrensis strains from farmed Atlantic salmon.</title>
        <authorList>
            <person name="Bowman J.P."/>
        </authorList>
    </citation>
    <scope>NUCLEOTIDE SEQUENCE [LARGE SCALE GENOMIC DNA]</scope>
    <source>
        <strain evidence="11 12">A32</strain>
    </source>
</reference>
<dbReference type="NCBIfam" id="NF004585">
    <property type="entry name" value="PRK05928.2-2"/>
    <property type="match status" value="1"/>
</dbReference>
<dbReference type="Gene3D" id="3.40.50.10090">
    <property type="match status" value="2"/>
</dbReference>
<comment type="caution">
    <text evidence="11">The sequence shown here is derived from an EMBL/GenBank/DDBJ whole genome shotgun (WGS) entry which is preliminary data.</text>
</comment>
<comment type="pathway">
    <text evidence="1 9">Porphyrin-containing compound metabolism; protoporphyrin-IX biosynthesis; coproporphyrinogen-III from 5-aminolevulinate: step 3/4.</text>
</comment>
<dbReference type="RefSeq" id="WP_130087431.1">
    <property type="nucleotide sequence ID" value="NZ_SEZJ01000008.1"/>
</dbReference>
<evidence type="ECO:0000256" key="8">
    <source>
        <dbReference type="ARBA" id="ARBA00048617"/>
    </source>
</evidence>